<dbReference type="Pfam" id="PF00078">
    <property type="entry name" value="RVT_1"/>
    <property type="match status" value="1"/>
</dbReference>
<dbReference type="InterPro" id="IPR043502">
    <property type="entry name" value="DNA/RNA_pol_sf"/>
</dbReference>
<evidence type="ECO:0000259" key="1">
    <source>
        <dbReference type="PROSITE" id="PS50878"/>
    </source>
</evidence>
<sequence length="339" mass="38275">MVGNGEHISCSHVCPSVPIMIQTHEFAVSLYVLPIEGVDIVLGLSWLRTLGLVTADFSIPSFSFTHQNQQLTIIGDSTSLSPASFHQFYSTTLDHPHPDISHLLHSYASVFAKPSGLPPTRPHDHHIPLTPNSNPVNVKPYRYPHYQKDIMTQLISDMLTDGIIQPSNSPFSSPVLLIKNKDGTWNFCVDYKALNALTIKDRFPIPTIDELLDELGHAKVFTKLDLQFGYHQIRLYPPDIPKIAFRTFDGHYEFLVMPFGLSNAPSTFQSAMNDLLRPFLRKFVLVFFDDILVYSESFTVHLFHLRSVLQLLSENHYQAKLSKCVFGVQSVAYLGHIEA</sequence>
<dbReference type="Pfam" id="PF08284">
    <property type="entry name" value="RVP_2"/>
    <property type="match status" value="1"/>
</dbReference>
<keyword evidence="3" id="KW-1185">Reference proteome</keyword>
<dbReference type="Proteomes" id="UP000075243">
    <property type="component" value="Unassembled WGS sequence"/>
</dbReference>
<dbReference type="Gene3D" id="3.30.70.270">
    <property type="match status" value="1"/>
</dbReference>
<gene>
    <name evidence="2" type="ORF">KK1_040994</name>
</gene>
<dbReference type="PROSITE" id="PS50878">
    <property type="entry name" value="RT_POL"/>
    <property type="match status" value="1"/>
</dbReference>
<dbReference type="InterPro" id="IPR053134">
    <property type="entry name" value="RNA-dir_DNA_polymerase"/>
</dbReference>
<evidence type="ECO:0000313" key="2">
    <source>
        <dbReference type="EMBL" id="KYP37785.1"/>
    </source>
</evidence>
<name>A0A151R5X5_CAJCA</name>
<dbReference type="CDD" id="cd00303">
    <property type="entry name" value="retropepsin_like"/>
    <property type="match status" value="1"/>
</dbReference>
<dbReference type="InterPro" id="IPR000477">
    <property type="entry name" value="RT_dom"/>
</dbReference>
<evidence type="ECO:0000313" key="3">
    <source>
        <dbReference type="Proteomes" id="UP000075243"/>
    </source>
</evidence>
<dbReference type="InterPro" id="IPR043128">
    <property type="entry name" value="Rev_trsase/Diguanyl_cyclase"/>
</dbReference>
<dbReference type="Gene3D" id="2.40.70.10">
    <property type="entry name" value="Acid Proteases"/>
    <property type="match status" value="1"/>
</dbReference>
<organism evidence="2 3">
    <name type="scientific">Cajanus cajan</name>
    <name type="common">Pigeon pea</name>
    <name type="synonym">Cajanus indicus</name>
    <dbReference type="NCBI Taxonomy" id="3821"/>
    <lineage>
        <taxon>Eukaryota</taxon>
        <taxon>Viridiplantae</taxon>
        <taxon>Streptophyta</taxon>
        <taxon>Embryophyta</taxon>
        <taxon>Tracheophyta</taxon>
        <taxon>Spermatophyta</taxon>
        <taxon>Magnoliopsida</taxon>
        <taxon>eudicotyledons</taxon>
        <taxon>Gunneridae</taxon>
        <taxon>Pentapetalae</taxon>
        <taxon>rosids</taxon>
        <taxon>fabids</taxon>
        <taxon>Fabales</taxon>
        <taxon>Fabaceae</taxon>
        <taxon>Papilionoideae</taxon>
        <taxon>50 kb inversion clade</taxon>
        <taxon>NPAAA clade</taxon>
        <taxon>indigoferoid/millettioid clade</taxon>
        <taxon>Phaseoleae</taxon>
        <taxon>Cajanus</taxon>
    </lineage>
</organism>
<reference evidence="2" key="1">
    <citation type="journal article" date="2012" name="Nat. Biotechnol.">
        <title>Draft genome sequence of pigeonpea (Cajanus cajan), an orphan legume crop of resource-poor farmers.</title>
        <authorList>
            <person name="Varshney R.K."/>
            <person name="Chen W."/>
            <person name="Li Y."/>
            <person name="Bharti A.K."/>
            <person name="Saxena R.K."/>
            <person name="Schlueter J.A."/>
            <person name="Donoghue M.T."/>
            <person name="Azam S."/>
            <person name="Fan G."/>
            <person name="Whaley A.M."/>
            <person name="Farmer A.D."/>
            <person name="Sheridan J."/>
            <person name="Iwata A."/>
            <person name="Tuteja R."/>
            <person name="Penmetsa R.V."/>
            <person name="Wu W."/>
            <person name="Upadhyaya H.D."/>
            <person name="Yang S.P."/>
            <person name="Shah T."/>
            <person name="Saxena K.B."/>
            <person name="Michael T."/>
            <person name="McCombie W.R."/>
            <person name="Yang B."/>
            <person name="Zhang G."/>
            <person name="Yang H."/>
            <person name="Wang J."/>
            <person name="Spillane C."/>
            <person name="Cook D.R."/>
            <person name="May G.D."/>
            <person name="Xu X."/>
            <person name="Jackson S.A."/>
        </authorList>
    </citation>
    <scope>NUCLEOTIDE SEQUENCE [LARGE SCALE GENOMIC DNA]</scope>
</reference>
<dbReference type="EMBL" id="KQ484068">
    <property type="protein sequence ID" value="KYP37785.1"/>
    <property type="molecule type" value="Genomic_DNA"/>
</dbReference>
<protein>
    <submittedName>
        <fullName evidence="2">Transposon Ty3-I Gag-Pol polyprotein</fullName>
    </submittedName>
</protein>
<dbReference type="Gene3D" id="3.10.10.10">
    <property type="entry name" value="HIV Type 1 Reverse Transcriptase, subunit A, domain 1"/>
    <property type="match status" value="1"/>
</dbReference>
<dbReference type="AlphaFoldDB" id="A0A151R5X5"/>
<dbReference type="SUPFAM" id="SSF56672">
    <property type="entry name" value="DNA/RNA polymerases"/>
    <property type="match status" value="1"/>
</dbReference>
<dbReference type="Gramene" id="C.cajan_39440.t">
    <property type="protein sequence ID" value="C.cajan_39440.t"/>
    <property type="gene ID" value="C.cajan_39440"/>
</dbReference>
<dbReference type="CDD" id="cd01647">
    <property type="entry name" value="RT_LTR"/>
    <property type="match status" value="1"/>
</dbReference>
<dbReference type="PANTHER" id="PTHR24559:SF434">
    <property type="entry name" value="RNA-DIRECTED DNA POLYMERASE HOMOLOG"/>
    <property type="match status" value="1"/>
</dbReference>
<accession>A0A151R5X5</accession>
<dbReference type="InterPro" id="IPR021109">
    <property type="entry name" value="Peptidase_aspartic_dom_sf"/>
</dbReference>
<feature type="domain" description="Reverse transcriptase" evidence="1">
    <location>
        <begin position="159"/>
        <end position="338"/>
    </location>
</feature>
<proteinExistence type="predicted"/>
<dbReference type="PANTHER" id="PTHR24559">
    <property type="entry name" value="TRANSPOSON TY3-I GAG-POL POLYPROTEIN"/>
    <property type="match status" value="1"/>
</dbReference>